<organism evidence="1 2">
    <name type="scientific">Enterococcus faecalis</name>
    <name type="common">Streptococcus faecalis</name>
    <dbReference type="NCBI Taxonomy" id="1351"/>
    <lineage>
        <taxon>Bacteria</taxon>
        <taxon>Bacillati</taxon>
        <taxon>Bacillota</taxon>
        <taxon>Bacilli</taxon>
        <taxon>Lactobacillales</taxon>
        <taxon>Enterococcaceae</taxon>
        <taxon>Enterococcus</taxon>
    </lineage>
</organism>
<comment type="caution">
    <text evidence="1">The sequence shown here is derived from an EMBL/GenBank/DDBJ whole genome shotgun (WGS) entry which is preliminary data.</text>
</comment>
<evidence type="ECO:0008006" key="3">
    <source>
        <dbReference type="Google" id="ProtNLM"/>
    </source>
</evidence>
<gene>
    <name evidence="1" type="ORF">EY666_10620</name>
</gene>
<accession>A0A4U3M998</accession>
<dbReference type="RefSeq" id="WP_085406731.1">
    <property type="nucleotide sequence ID" value="NZ_JALSCL010000033.1"/>
</dbReference>
<name>A0A4U3M998_ENTFL</name>
<reference evidence="1 2" key="1">
    <citation type="submission" date="2019-02" db="EMBL/GenBank/DDBJ databases">
        <title>Bacteria dissemination in different level of health care in South Africa: the effectiveness of infections prevention and control.</title>
        <authorList>
            <person name="Shobo C."/>
            <person name="Amoako D.G."/>
            <person name="Allam M."/>
            <person name="Ismail A."/>
            <person name="Bester L.A."/>
            <person name="Essack S.Y."/>
        </authorList>
    </citation>
    <scope>NUCLEOTIDE SEQUENCE [LARGE SCALE GENOMIC DNA]</scope>
    <source>
        <strain evidence="1 2">2SIL2</strain>
    </source>
</reference>
<evidence type="ECO:0000313" key="1">
    <source>
        <dbReference type="EMBL" id="TKK84197.1"/>
    </source>
</evidence>
<dbReference type="Proteomes" id="UP000305511">
    <property type="component" value="Unassembled WGS sequence"/>
</dbReference>
<protein>
    <recommendedName>
        <fullName evidence="3">Glycosyltransferase family 1 protein</fullName>
    </recommendedName>
</protein>
<proteinExistence type="predicted"/>
<evidence type="ECO:0000313" key="2">
    <source>
        <dbReference type="Proteomes" id="UP000305511"/>
    </source>
</evidence>
<dbReference type="EMBL" id="SIYF01000245">
    <property type="protein sequence ID" value="TKK84197.1"/>
    <property type="molecule type" value="Genomic_DNA"/>
</dbReference>
<dbReference type="AlphaFoldDB" id="A0A4U3M998"/>
<sequence>MKITIILGVKDTSGGGESLHQLCAQLQKKYDCGIFYYDSIDYKCPDKFKKYNIQVLEKIRDDNDSIVIVPDIYTGYLANIKFSQKIIWWLSYDFYEMSLPKNKAKKFLEKYKLPNAFSGLVLFLAKMFKVIPIFMFNEINFKKDSEIEHIYNCEYLKAKLKRMGIKEEKMSYLCAPISDTFYKSNNTKKQNLVAYNPSKGKQFTDKLIKACNNYYPNIDFVPIIDMTEKEVYNCLSSCKLYIDFGEFPGPERIPRQAVMCRCNIITSLEGAAENQYDVPIPNDFKIERKESNIVKICNKINKSLINYEKELYKFDLYRKKVLAQKNNFSSDILSIFDKIGGK</sequence>